<accession>A0ABN0ZDS6</accession>
<evidence type="ECO:0000313" key="4">
    <source>
        <dbReference type="Proteomes" id="UP001499895"/>
    </source>
</evidence>
<reference evidence="3 4" key="1">
    <citation type="journal article" date="2019" name="Int. J. Syst. Evol. Microbiol.">
        <title>The Global Catalogue of Microorganisms (GCM) 10K type strain sequencing project: providing services to taxonomists for standard genome sequencing and annotation.</title>
        <authorList>
            <consortium name="The Broad Institute Genomics Platform"/>
            <consortium name="The Broad Institute Genome Sequencing Center for Infectious Disease"/>
            <person name="Wu L."/>
            <person name="Ma J."/>
        </authorList>
    </citation>
    <scope>NUCLEOTIDE SEQUENCE [LARGE SCALE GENOMIC DNA]</scope>
    <source>
        <strain evidence="3 4">JCM 10649</strain>
    </source>
</reference>
<dbReference type="Gene3D" id="3.40.570.10">
    <property type="entry name" value="Extracellular Endonuclease, subunit A"/>
    <property type="match status" value="1"/>
</dbReference>
<dbReference type="Pfam" id="PF13930">
    <property type="entry name" value="Endonuclea_NS_2"/>
    <property type="match status" value="1"/>
</dbReference>
<dbReference type="RefSeq" id="WP_344084084.1">
    <property type="nucleotide sequence ID" value="NZ_BAAAHB010000001.1"/>
</dbReference>
<comment type="caution">
    <text evidence="3">The sequence shown here is derived from an EMBL/GenBank/DDBJ whole genome shotgun (WGS) entry which is preliminary data.</text>
</comment>
<feature type="region of interest" description="Disordered" evidence="1">
    <location>
        <begin position="1"/>
        <end position="20"/>
    </location>
</feature>
<organism evidence="3 4">
    <name type="scientific">Streptomyces stramineus</name>
    <dbReference type="NCBI Taxonomy" id="173861"/>
    <lineage>
        <taxon>Bacteria</taxon>
        <taxon>Bacillati</taxon>
        <taxon>Actinomycetota</taxon>
        <taxon>Actinomycetes</taxon>
        <taxon>Kitasatosporales</taxon>
        <taxon>Streptomycetaceae</taxon>
        <taxon>Streptomyces</taxon>
    </lineage>
</organism>
<evidence type="ECO:0000259" key="2">
    <source>
        <dbReference type="Pfam" id="PF13930"/>
    </source>
</evidence>
<protein>
    <recommendedName>
        <fullName evidence="2">Type VII secretion system protein EssD-like domain-containing protein</fullName>
    </recommendedName>
</protein>
<gene>
    <name evidence="3" type="ORF">GCM10009544_02850</name>
</gene>
<proteinExistence type="predicted"/>
<dbReference type="Proteomes" id="UP001499895">
    <property type="component" value="Unassembled WGS sequence"/>
</dbReference>
<feature type="compositionally biased region" description="Basic residues" evidence="1">
    <location>
        <begin position="7"/>
        <end position="20"/>
    </location>
</feature>
<dbReference type="EMBL" id="BAAAHB010000001">
    <property type="protein sequence ID" value="GAA0443452.1"/>
    <property type="molecule type" value="Genomic_DNA"/>
</dbReference>
<dbReference type="InterPro" id="IPR044927">
    <property type="entry name" value="Endonuclea_NS_2"/>
</dbReference>
<feature type="region of interest" description="Disordered" evidence="1">
    <location>
        <begin position="257"/>
        <end position="283"/>
    </location>
</feature>
<evidence type="ECO:0000313" key="3">
    <source>
        <dbReference type="EMBL" id="GAA0443452.1"/>
    </source>
</evidence>
<dbReference type="InterPro" id="IPR044929">
    <property type="entry name" value="DNA/RNA_non-sp_Endonuclease_sf"/>
</dbReference>
<keyword evidence="4" id="KW-1185">Reference proteome</keyword>
<feature type="domain" description="Type VII secretion system protein EssD-like" evidence="2">
    <location>
        <begin position="327"/>
        <end position="412"/>
    </location>
</feature>
<evidence type="ECO:0000256" key="1">
    <source>
        <dbReference type="SAM" id="MobiDB-lite"/>
    </source>
</evidence>
<sequence>MNMPRPGLRRHRGGRDRKQNKLSRALSGATVAATAFAVAFSGGTATAASASTYPADHGTAVSEGPTEHTITSKMTTVRVTELVTTTPDRAGNVTVRLVNGKTIPIPAAHKDLVMRRAAQQAKTPLKAAEPKPCGITWVRLKEKSNHHPFAMETGFNVLGGSAIGYKWRVTIKGPNDYAHEYTSQGQLALRGTWQGGYTSDKNQGEGLYIAEVDAGISHFQFLNGDLCFAEPARRTERLTKPKAACLKMMQANSGDGWILNSTQPVPRRNKTDPSSPAGTRAAGAQACLRKKLGDGSAALGDITGWQDAQDFARPHAAPGTPAPYGLARCHLIASILGGKGQIRDGGQDNLVPCWQVGMNTGTPSMWTYEKQVKDAVEAATMGPDDAVYYQVTPLYKDSDSTVPTGVTMSAAIQRADGTQSLLPLSGVTNTKANTGLLNLGN</sequence>
<name>A0ABN0ZDS6_9ACTN</name>